<dbReference type="RefSeq" id="WP_134112090.1">
    <property type="nucleotide sequence ID" value="NZ_SOBG01000001.1"/>
</dbReference>
<feature type="transmembrane region" description="Helical" evidence="6">
    <location>
        <begin position="289"/>
        <end position="308"/>
    </location>
</feature>
<feature type="transmembrane region" description="Helical" evidence="6">
    <location>
        <begin position="42"/>
        <end position="64"/>
    </location>
</feature>
<gene>
    <name evidence="7" type="ORF">EV215_0249</name>
</gene>
<feature type="transmembrane region" description="Helical" evidence="6">
    <location>
        <begin position="211"/>
        <end position="235"/>
    </location>
</feature>
<evidence type="ECO:0000313" key="7">
    <source>
        <dbReference type="EMBL" id="TDT72443.1"/>
    </source>
</evidence>
<keyword evidence="5 6" id="KW-0472">Membrane</keyword>
<dbReference type="PANTHER" id="PTHR30250:SF11">
    <property type="entry name" value="O-ANTIGEN TRANSPORTER-RELATED"/>
    <property type="match status" value="1"/>
</dbReference>
<feature type="transmembrane region" description="Helical" evidence="6">
    <location>
        <begin position="247"/>
        <end position="268"/>
    </location>
</feature>
<feature type="transmembrane region" description="Helical" evidence="6">
    <location>
        <begin position="114"/>
        <end position="135"/>
    </location>
</feature>
<dbReference type="PANTHER" id="PTHR30250">
    <property type="entry name" value="PST FAMILY PREDICTED COLANIC ACID TRANSPORTER"/>
    <property type="match status" value="1"/>
</dbReference>
<dbReference type="InterPro" id="IPR050833">
    <property type="entry name" value="Poly_Biosynth_Transport"/>
</dbReference>
<feature type="transmembrane region" description="Helical" evidence="6">
    <location>
        <begin position="384"/>
        <end position="402"/>
    </location>
</feature>
<dbReference type="Pfam" id="PF01943">
    <property type="entry name" value="Polysacc_synt"/>
    <property type="match status" value="1"/>
</dbReference>
<feature type="transmembrane region" description="Helical" evidence="6">
    <location>
        <begin position="12"/>
        <end position="30"/>
    </location>
</feature>
<keyword evidence="8" id="KW-1185">Reference proteome</keyword>
<evidence type="ECO:0000256" key="5">
    <source>
        <dbReference type="ARBA" id="ARBA00023136"/>
    </source>
</evidence>
<protein>
    <submittedName>
        <fullName evidence="7">O-antigen/teichoic acid export membrane protein</fullName>
    </submittedName>
</protein>
<evidence type="ECO:0000256" key="1">
    <source>
        <dbReference type="ARBA" id="ARBA00004651"/>
    </source>
</evidence>
<accession>A0AA46I7D2</accession>
<evidence type="ECO:0000313" key="8">
    <source>
        <dbReference type="Proteomes" id="UP000294678"/>
    </source>
</evidence>
<evidence type="ECO:0000256" key="3">
    <source>
        <dbReference type="ARBA" id="ARBA00022692"/>
    </source>
</evidence>
<keyword evidence="4 6" id="KW-1133">Transmembrane helix</keyword>
<keyword evidence="3 6" id="KW-0812">Transmembrane</keyword>
<dbReference type="CDD" id="cd13128">
    <property type="entry name" value="MATE_Wzx_like"/>
    <property type="match status" value="1"/>
</dbReference>
<feature type="transmembrane region" description="Helical" evidence="6">
    <location>
        <begin position="438"/>
        <end position="460"/>
    </location>
</feature>
<evidence type="ECO:0000256" key="2">
    <source>
        <dbReference type="ARBA" id="ARBA00022475"/>
    </source>
</evidence>
<dbReference type="InterPro" id="IPR002797">
    <property type="entry name" value="Polysacc_synth"/>
</dbReference>
<sequence length="473" mass="54659">MAESIKKNVLMVILKNISLLVFPLITFPYLSRVLGPEGMGIINFATTFSNYFMLIPTMGISMYGAREIAIARDNKRKLTKNFKEILIITLLFTFSMFFLYLITIISFEKYNKNFVFYLIFGFGIITNSVSIEWLYTGLEKFSYTVSRGIIIQSLYIISIFIFVKNEKDIIFIPILLLLSSFIQMLINFYYSKKFINYDQKFHLKIYSRIKPILIITIGTLASTIQVTMDIIMLGFLTSDWNVGIYNAAIRINRIVIGLLISLGAIFYSRLSNVYGNNKKDEANIISQNWLKYILMIVYPSIIGIFILSDEIILLLAGNEFKASIFTSRLMSIIILFSVLTNFFAIQLYSNKKEKTAIKINIIGVIVGFVFNIIFIPLYKHNGAAIGTIMISFIVSFLHMYYTKKYINIKIDFRIKYILYSLIMGIVLLKVKSYLDYKIYINILIITFLGGLIYFGILFIFKEINLEEIKLKGK</sequence>
<name>A0AA46I7D2_9FUSO</name>
<feature type="transmembrane region" description="Helical" evidence="6">
    <location>
        <begin position="359"/>
        <end position="378"/>
    </location>
</feature>
<feature type="transmembrane region" description="Helical" evidence="6">
    <location>
        <begin position="414"/>
        <end position="432"/>
    </location>
</feature>
<dbReference type="Proteomes" id="UP000294678">
    <property type="component" value="Unassembled WGS sequence"/>
</dbReference>
<keyword evidence="2" id="KW-1003">Cell membrane</keyword>
<proteinExistence type="predicted"/>
<feature type="transmembrane region" description="Helical" evidence="6">
    <location>
        <begin position="144"/>
        <end position="163"/>
    </location>
</feature>
<reference evidence="7 8" key="1">
    <citation type="submission" date="2019-03" db="EMBL/GenBank/DDBJ databases">
        <title>Genomic Encyclopedia of Type Strains, Phase IV (KMG-IV): sequencing the most valuable type-strain genomes for metagenomic binning, comparative biology and taxonomic classification.</title>
        <authorList>
            <person name="Goeker M."/>
        </authorList>
    </citation>
    <scope>NUCLEOTIDE SEQUENCE [LARGE SCALE GENOMIC DNA]</scope>
    <source>
        <strain evidence="7 8">DSM 100055</strain>
    </source>
</reference>
<dbReference type="GO" id="GO:0005886">
    <property type="term" value="C:plasma membrane"/>
    <property type="evidence" value="ECO:0007669"/>
    <property type="project" value="UniProtKB-SubCell"/>
</dbReference>
<evidence type="ECO:0000256" key="6">
    <source>
        <dbReference type="SAM" id="Phobius"/>
    </source>
</evidence>
<comment type="caution">
    <text evidence="7">The sequence shown here is derived from an EMBL/GenBank/DDBJ whole genome shotgun (WGS) entry which is preliminary data.</text>
</comment>
<comment type="subcellular location">
    <subcellularLocation>
        <location evidence="1">Cell membrane</location>
        <topology evidence="1">Multi-pass membrane protein</topology>
    </subcellularLocation>
</comment>
<dbReference type="EMBL" id="SOBG01000001">
    <property type="protein sequence ID" value="TDT72443.1"/>
    <property type="molecule type" value="Genomic_DNA"/>
</dbReference>
<feature type="transmembrane region" description="Helical" evidence="6">
    <location>
        <begin position="169"/>
        <end position="190"/>
    </location>
</feature>
<organism evidence="7 8">
    <name type="scientific">Hypnocyclicus thermotrophus</name>
    <dbReference type="NCBI Taxonomy" id="1627895"/>
    <lineage>
        <taxon>Bacteria</taxon>
        <taxon>Fusobacteriati</taxon>
        <taxon>Fusobacteriota</taxon>
        <taxon>Fusobacteriia</taxon>
        <taxon>Fusobacteriales</taxon>
        <taxon>Fusobacteriaceae</taxon>
        <taxon>Hypnocyclicus</taxon>
    </lineage>
</organism>
<feature type="transmembrane region" description="Helical" evidence="6">
    <location>
        <begin position="85"/>
        <end position="108"/>
    </location>
</feature>
<feature type="transmembrane region" description="Helical" evidence="6">
    <location>
        <begin position="328"/>
        <end position="347"/>
    </location>
</feature>
<dbReference type="AlphaFoldDB" id="A0AA46I7D2"/>
<evidence type="ECO:0000256" key="4">
    <source>
        <dbReference type="ARBA" id="ARBA00022989"/>
    </source>
</evidence>